<dbReference type="RefSeq" id="WP_004708623.1">
    <property type="nucleotide sequence ID" value="NZ_CP023964.1"/>
</dbReference>
<evidence type="ECO:0000313" key="5">
    <source>
        <dbReference type="Proteomes" id="UP000254835"/>
    </source>
</evidence>
<evidence type="ECO:0000259" key="3">
    <source>
        <dbReference type="Pfam" id="PF07338"/>
    </source>
</evidence>
<protein>
    <submittedName>
        <fullName evidence="4">Multiple stress resistance protein BhsA</fullName>
    </submittedName>
</protein>
<reference evidence="4 5" key="1">
    <citation type="submission" date="2018-06" db="EMBL/GenBank/DDBJ databases">
        <authorList>
            <consortium name="Pathogen Informatics"/>
            <person name="Doyle S."/>
        </authorList>
    </citation>
    <scope>NUCLEOTIDE SEQUENCE [LARGE SCALE GENOMIC DNA]</scope>
    <source>
        <strain evidence="4 5">NCTC11470</strain>
    </source>
</reference>
<evidence type="ECO:0000256" key="1">
    <source>
        <dbReference type="ARBA" id="ARBA00022729"/>
    </source>
</evidence>
<gene>
    <name evidence="4" type="primary">bhsA_3</name>
    <name evidence="4" type="ORF">NCTC11470_00749</name>
</gene>
<dbReference type="InterPro" id="IPR036275">
    <property type="entry name" value="YdgH-like_sf"/>
</dbReference>
<dbReference type="SUPFAM" id="SSF159871">
    <property type="entry name" value="YdgH-like"/>
    <property type="match status" value="1"/>
</dbReference>
<dbReference type="OrthoDB" id="6505415at2"/>
<dbReference type="AlphaFoldDB" id="A0A380PQ82"/>
<evidence type="ECO:0000256" key="2">
    <source>
        <dbReference type="SAM" id="SignalP"/>
    </source>
</evidence>
<dbReference type="EMBL" id="UHJA01000001">
    <property type="protein sequence ID" value="SUP75730.1"/>
    <property type="molecule type" value="Genomic_DNA"/>
</dbReference>
<organism evidence="4 5">
    <name type="scientific">Yersinia frederiksenii</name>
    <dbReference type="NCBI Taxonomy" id="29484"/>
    <lineage>
        <taxon>Bacteria</taxon>
        <taxon>Pseudomonadati</taxon>
        <taxon>Pseudomonadota</taxon>
        <taxon>Gammaproteobacteria</taxon>
        <taxon>Enterobacterales</taxon>
        <taxon>Yersiniaceae</taxon>
        <taxon>Yersinia</taxon>
    </lineage>
</organism>
<evidence type="ECO:0000313" key="4">
    <source>
        <dbReference type="EMBL" id="SUP75730.1"/>
    </source>
</evidence>
<feature type="domain" description="YdgH/BhsA/McbA-like" evidence="3">
    <location>
        <begin position="34"/>
        <end position="84"/>
    </location>
</feature>
<proteinExistence type="predicted"/>
<dbReference type="Proteomes" id="UP000254835">
    <property type="component" value="Unassembled WGS sequence"/>
</dbReference>
<dbReference type="InterPro" id="IPR025543">
    <property type="entry name" value="Dodecin-like"/>
</dbReference>
<dbReference type="GeneID" id="57907029"/>
<accession>A0A380PQ82</accession>
<sequence>MKNISILVLFMGTFFMSKTAVSATEVQSSDAHTEIGVVSVQGKMTLSEVSESLAKKADDEGASYYKIIAAGGNNKLFGVAQIYR</sequence>
<dbReference type="Gene3D" id="3.30.1660.10">
    <property type="entry name" value="Flavin-binding protein dodecin"/>
    <property type="match status" value="1"/>
</dbReference>
<dbReference type="Pfam" id="PF07338">
    <property type="entry name" value="YdgH_BhsA-like"/>
    <property type="match status" value="1"/>
</dbReference>
<dbReference type="InterPro" id="IPR010854">
    <property type="entry name" value="YdgH/BhsA/McbA-like_dom"/>
</dbReference>
<feature type="chain" id="PRO_5016937532" evidence="2">
    <location>
        <begin position="23"/>
        <end position="84"/>
    </location>
</feature>
<feature type="signal peptide" evidence="2">
    <location>
        <begin position="1"/>
        <end position="22"/>
    </location>
</feature>
<keyword evidence="1 2" id="KW-0732">Signal</keyword>
<name>A0A380PQ82_YERFR</name>